<dbReference type="Pfam" id="PF13089">
    <property type="entry name" value="PP_kinase_N"/>
    <property type="match status" value="1"/>
</dbReference>
<evidence type="ECO:0000256" key="4">
    <source>
        <dbReference type="ARBA" id="ARBA00022777"/>
    </source>
</evidence>
<dbReference type="Pfam" id="PF13090">
    <property type="entry name" value="PP_kinase_C"/>
    <property type="match status" value="1"/>
</dbReference>
<dbReference type="GO" id="GO:0008976">
    <property type="term" value="F:polyphosphate kinase activity"/>
    <property type="evidence" value="ECO:0007669"/>
    <property type="project" value="UniProtKB-UniRule"/>
</dbReference>
<dbReference type="InterPro" id="IPR025198">
    <property type="entry name" value="PPK_N_dom"/>
</dbReference>
<dbReference type="Pfam" id="PF02503">
    <property type="entry name" value="PP_kinase"/>
    <property type="match status" value="1"/>
</dbReference>
<evidence type="ECO:0000256" key="8">
    <source>
        <dbReference type="SAM" id="MobiDB-lite"/>
    </source>
</evidence>
<organism evidence="13 14">
    <name type="scientific">Finegoldia magna</name>
    <name type="common">Peptostreptococcus magnus</name>
    <dbReference type="NCBI Taxonomy" id="1260"/>
    <lineage>
        <taxon>Bacteria</taxon>
        <taxon>Bacillati</taxon>
        <taxon>Bacillota</taxon>
        <taxon>Tissierellia</taxon>
        <taxon>Tissierellales</taxon>
        <taxon>Peptoniphilaceae</taxon>
        <taxon>Finegoldia</taxon>
    </lineage>
</organism>
<dbReference type="EMBL" id="NDYC01000014">
    <property type="protein sequence ID" value="OXZ28198.1"/>
    <property type="molecule type" value="Genomic_DNA"/>
</dbReference>
<gene>
    <name evidence="6" type="primary">ppk</name>
    <name evidence="13" type="ORF">B9N49_02545</name>
</gene>
<evidence type="ECO:0000256" key="2">
    <source>
        <dbReference type="ARBA" id="ARBA00022679"/>
    </source>
</evidence>
<comment type="PTM">
    <text evidence="6 7">An intermediate of this reaction is the autophosphorylated ppk in which a phosphate is covalently linked to a histidine residue through a N-P bond.</text>
</comment>
<dbReference type="EC" id="2.7.4.1" evidence="6 7"/>
<dbReference type="NCBIfam" id="TIGR03705">
    <property type="entry name" value="poly_P_kin"/>
    <property type="match status" value="1"/>
</dbReference>
<keyword evidence="6" id="KW-0460">Magnesium</keyword>
<dbReference type="Gene3D" id="1.20.58.310">
    <property type="entry name" value="Polyphosphate kinase N-terminal domain"/>
    <property type="match status" value="1"/>
</dbReference>
<evidence type="ECO:0000259" key="12">
    <source>
        <dbReference type="Pfam" id="PF17941"/>
    </source>
</evidence>
<dbReference type="PIRSF" id="PIRSF015589">
    <property type="entry name" value="PP_kinase"/>
    <property type="match status" value="1"/>
</dbReference>
<feature type="binding site" evidence="6">
    <location>
        <position position="467"/>
    </location>
    <ligand>
        <name>ATP</name>
        <dbReference type="ChEBI" id="CHEBI:30616"/>
    </ligand>
</feature>
<feature type="binding site" evidence="6">
    <location>
        <position position="45"/>
    </location>
    <ligand>
        <name>ATP</name>
        <dbReference type="ChEBI" id="CHEBI:30616"/>
    </ligand>
</feature>
<feature type="binding site" evidence="6">
    <location>
        <position position="563"/>
    </location>
    <ligand>
        <name>ATP</name>
        <dbReference type="ChEBI" id="CHEBI:30616"/>
    </ligand>
</feature>
<sequence>MYDISFTQNRELSWLKFNERVLEEASEKNVELFERLKFFSIFDTNFEEFFMVRVGSLTDINDMKKKVIDNKSLMNAQEQLDCIMDESKRLYEKKDSVYEDLKQDLQKENVNICKVADLEDKEKRLVYYYFNSTIAPILSFQIVDRVHPFPQIPNLAIVVLFQLTSQSKSKKQFMGLIQVPDKIKRYVKLSDTRVVLIEDVIREFGQEIFDNYECEAKYIISVTRNADIEYDDEDLEFDDDYRSYMKKMIKLRKRLRPVRLEINEFPNDETKEFLLKNLNLTEHRMFVTKSPMRCGFLFDLVYDMPKDVIQKYTYEEFSPQDSSMISKEKSVIEQVYDKDLFLSFPYESIDPFIRLLNEAAEDESVVSIKITIYRLAKNSEITKALIKAAENGKEVVVLMELRARFDEENNILWSSRLENAGCRIIYGFDHYKCHSKVCLITKIKDDKISYITQIGTGNYNEKTAKLYTDFSYMTTRHEIGEDAKALFDNFLLGNLNGEYKHLMVSPHSMQVGLDKLIDEQIEKAKFSDDGYIRLKMNSISDRKLIDKLSKASCKGVKIDLMVRGICCLVPGIKDKTENINVYQVVGRFLEHHRIYQFGKAENCKVYISSADFMTRNIRKRVEVAVPIYDDFIKHRILNFMDIMFDDDTKIRKLNPDKSYSRVENTENKNAQEVLIDISKENVEKQNSEVNDDDNRVINSKSNNTINQDNNDNKRMNLFDKIKNFFKNLTH</sequence>
<dbReference type="Gene3D" id="3.30.1840.10">
    <property type="entry name" value="Polyphosphate kinase middle domain"/>
    <property type="match status" value="1"/>
</dbReference>
<dbReference type="GO" id="GO:0046872">
    <property type="term" value="F:metal ion binding"/>
    <property type="evidence" value="ECO:0007669"/>
    <property type="project" value="UniProtKB-KW"/>
</dbReference>
<keyword evidence="4 6" id="KW-0418">Kinase</keyword>
<comment type="catalytic activity">
    <reaction evidence="6 7">
        <text>[phosphate](n) + ATP = [phosphate](n+1) + ADP</text>
        <dbReference type="Rhea" id="RHEA:19573"/>
        <dbReference type="Rhea" id="RHEA-COMP:9859"/>
        <dbReference type="Rhea" id="RHEA-COMP:14280"/>
        <dbReference type="ChEBI" id="CHEBI:16838"/>
        <dbReference type="ChEBI" id="CHEBI:30616"/>
        <dbReference type="ChEBI" id="CHEBI:456216"/>
        <dbReference type="EC" id="2.7.4.1"/>
    </reaction>
</comment>
<keyword evidence="3 6" id="KW-0547">Nucleotide-binding</keyword>
<evidence type="ECO:0000259" key="11">
    <source>
        <dbReference type="Pfam" id="PF13090"/>
    </source>
</evidence>
<feature type="binding site" evidence="6">
    <location>
        <position position="374"/>
    </location>
    <ligand>
        <name>Mg(2+)</name>
        <dbReference type="ChEBI" id="CHEBI:18420"/>
    </ligand>
</feature>
<reference evidence="14" key="1">
    <citation type="submission" date="2017-04" db="EMBL/GenBank/DDBJ databases">
        <title>Finegoldia magna isolated from orthopedic joint implant-associated infections.</title>
        <authorList>
            <person name="Bjorklund S."/>
            <person name="Bruggemann H."/>
            <person name="Jensen A."/>
            <person name="Hellmark B."/>
            <person name="Soderquist B."/>
        </authorList>
    </citation>
    <scope>NUCLEOTIDE SEQUENCE [LARGE SCALE GENOMIC DNA]</scope>
    <source>
        <strain evidence="14">CCUG 54800</strain>
    </source>
</reference>
<dbReference type="InterPro" id="IPR036832">
    <property type="entry name" value="PPK_N_dom_sf"/>
</dbReference>
<dbReference type="InterPro" id="IPR003414">
    <property type="entry name" value="PP_kinase"/>
</dbReference>
<accession>A0A233V727</accession>
<name>A0A233V727_FINMA</name>
<evidence type="ECO:0000259" key="9">
    <source>
        <dbReference type="Pfam" id="PF02503"/>
    </source>
</evidence>
<dbReference type="RefSeq" id="WP_094205394.1">
    <property type="nucleotide sequence ID" value="NZ_NDYC01000014.1"/>
</dbReference>
<keyword evidence="5 6" id="KW-0067">ATP-binding</keyword>
<comment type="similarity">
    <text evidence="6 7">Belongs to the polyphosphate kinase 1 (PPK1) family.</text>
</comment>
<feature type="binding site" evidence="6">
    <location>
        <position position="591"/>
    </location>
    <ligand>
        <name>ATP</name>
        <dbReference type="ChEBI" id="CHEBI:30616"/>
    </ligand>
</feature>
<dbReference type="HAMAP" id="MF_00347">
    <property type="entry name" value="Polyphosphate_kinase"/>
    <property type="match status" value="1"/>
</dbReference>
<evidence type="ECO:0000256" key="5">
    <source>
        <dbReference type="ARBA" id="ARBA00022840"/>
    </source>
</evidence>
<evidence type="ECO:0000256" key="1">
    <source>
        <dbReference type="ARBA" id="ARBA00022553"/>
    </source>
</evidence>
<feature type="domain" description="Polyphosphate kinase C-terminal" evidence="11">
    <location>
        <begin position="502"/>
        <end position="669"/>
    </location>
</feature>
<feature type="domain" description="Polyphosphate kinase middle" evidence="9">
    <location>
        <begin position="122"/>
        <end position="300"/>
    </location>
</feature>
<dbReference type="AlphaFoldDB" id="A0A233V727"/>
<feature type="region of interest" description="Disordered" evidence="8">
    <location>
        <begin position="684"/>
        <end position="712"/>
    </location>
</feature>
<feature type="domain" description="Polyphosphate kinase C-terminal" evidence="12">
    <location>
        <begin position="331"/>
        <end position="489"/>
    </location>
</feature>
<dbReference type="Proteomes" id="UP000215413">
    <property type="component" value="Unassembled WGS sequence"/>
</dbReference>
<comment type="function">
    <text evidence="6 7">Catalyzes the reversible transfer of the terminal phosphate of ATP to form a long-chain polyphosphate (polyP).</text>
</comment>
<dbReference type="NCBIfam" id="NF003921">
    <property type="entry name" value="PRK05443.2-2"/>
    <property type="match status" value="1"/>
</dbReference>
<dbReference type="NCBIfam" id="NF003927">
    <property type="entry name" value="PRK05443.3-6"/>
    <property type="match status" value="1"/>
</dbReference>
<dbReference type="Gene3D" id="3.30.870.10">
    <property type="entry name" value="Endonuclease Chain A"/>
    <property type="match status" value="2"/>
</dbReference>
<evidence type="ECO:0000259" key="10">
    <source>
        <dbReference type="Pfam" id="PF13089"/>
    </source>
</evidence>
<dbReference type="InterPro" id="IPR024953">
    <property type="entry name" value="PP_kinase_middle"/>
</dbReference>
<dbReference type="InterPro" id="IPR041108">
    <property type="entry name" value="PP_kinase_C_1"/>
</dbReference>
<dbReference type="PANTHER" id="PTHR30218:SF0">
    <property type="entry name" value="POLYPHOSPHATE KINASE"/>
    <property type="match status" value="1"/>
</dbReference>
<dbReference type="InterPro" id="IPR036830">
    <property type="entry name" value="PP_kinase_middle_dom_sf"/>
</dbReference>
<dbReference type="SUPFAM" id="SSF56024">
    <property type="entry name" value="Phospholipase D/nuclease"/>
    <property type="match status" value="2"/>
</dbReference>
<evidence type="ECO:0000256" key="3">
    <source>
        <dbReference type="ARBA" id="ARBA00022741"/>
    </source>
</evidence>
<dbReference type="PANTHER" id="PTHR30218">
    <property type="entry name" value="POLYPHOSPHATE KINASE"/>
    <property type="match status" value="1"/>
</dbReference>
<feature type="active site" description="Phosphohistidine intermediate" evidence="6">
    <location>
        <position position="434"/>
    </location>
</feature>
<dbReference type="GO" id="GO:0009358">
    <property type="term" value="C:polyphosphate kinase complex"/>
    <property type="evidence" value="ECO:0007669"/>
    <property type="project" value="InterPro"/>
</dbReference>
<dbReference type="SUPFAM" id="SSF143724">
    <property type="entry name" value="PHP14-like"/>
    <property type="match status" value="1"/>
</dbReference>
<feature type="compositionally biased region" description="Low complexity" evidence="8">
    <location>
        <begin position="698"/>
        <end position="709"/>
    </location>
</feature>
<comment type="cofactor">
    <cofactor evidence="6">
        <name>Mg(2+)</name>
        <dbReference type="ChEBI" id="CHEBI:18420"/>
    </cofactor>
</comment>
<dbReference type="Pfam" id="PF17941">
    <property type="entry name" value="PP_kinase_C_1"/>
    <property type="match status" value="1"/>
</dbReference>
<protein>
    <recommendedName>
        <fullName evidence="6 7">Polyphosphate kinase</fullName>
        <ecNumber evidence="6 7">2.7.4.1</ecNumber>
    </recommendedName>
    <alternativeName>
        <fullName evidence="6">ATP-polyphosphate phosphotransferase</fullName>
    </alternativeName>
    <alternativeName>
        <fullName evidence="6">Polyphosphoric acid kinase</fullName>
    </alternativeName>
</protein>
<keyword evidence="2 6" id="KW-0808">Transferase</keyword>
<dbReference type="SUPFAM" id="SSF140356">
    <property type="entry name" value="PPK N-terminal domain-like"/>
    <property type="match status" value="1"/>
</dbReference>
<dbReference type="GO" id="GO:0005524">
    <property type="term" value="F:ATP binding"/>
    <property type="evidence" value="ECO:0007669"/>
    <property type="project" value="UniProtKB-KW"/>
</dbReference>
<dbReference type="GO" id="GO:0006799">
    <property type="term" value="P:polyphosphate biosynthetic process"/>
    <property type="evidence" value="ECO:0007669"/>
    <property type="project" value="UniProtKB-UniRule"/>
</dbReference>
<evidence type="ECO:0000313" key="13">
    <source>
        <dbReference type="EMBL" id="OXZ28198.1"/>
    </source>
</evidence>
<feature type="binding site" evidence="6">
    <location>
        <position position="404"/>
    </location>
    <ligand>
        <name>Mg(2+)</name>
        <dbReference type="ChEBI" id="CHEBI:18420"/>
    </ligand>
</feature>
<keyword evidence="1 6" id="KW-0597">Phosphoprotein</keyword>
<feature type="domain" description="Polyphosphate kinase N-terminal" evidence="10">
    <location>
        <begin position="8"/>
        <end position="112"/>
    </location>
</feature>
<proteinExistence type="inferred from homology"/>
<evidence type="ECO:0000313" key="14">
    <source>
        <dbReference type="Proteomes" id="UP000215413"/>
    </source>
</evidence>
<evidence type="ECO:0000256" key="7">
    <source>
        <dbReference type="RuleBase" id="RU003800"/>
    </source>
</evidence>
<dbReference type="InterPro" id="IPR025200">
    <property type="entry name" value="PPK_C_dom2"/>
</dbReference>
<evidence type="ECO:0000256" key="6">
    <source>
        <dbReference type="HAMAP-Rule" id="MF_00347"/>
    </source>
</evidence>
<keyword evidence="6" id="KW-0479">Metal-binding</keyword>
<comment type="caution">
    <text evidence="13">The sequence shown here is derived from an EMBL/GenBank/DDBJ whole genome shotgun (WGS) entry which is preliminary data.</text>
</comment>